<dbReference type="Proteomes" id="UP000242188">
    <property type="component" value="Unassembled WGS sequence"/>
</dbReference>
<evidence type="ECO:0000256" key="1">
    <source>
        <dbReference type="SAM" id="MobiDB-lite"/>
    </source>
</evidence>
<dbReference type="OrthoDB" id="9974851at2759"/>
<name>A0A210R356_MIZYE</name>
<comment type="caution">
    <text evidence="2">The sequence shown here is derived from an EMBL/GenBank/DDBJ whole genome shotgun (WGS) entry which is preliminary data.</text>
</comment>
<evidence type="ECO:0000313" key="3">
    <source>
        <dbReference type="Proteomes" id="UP000242188"/>
    </source>
</evidence>
<protein>
    <submittedName>
        <fullName evidence="2">Uncharacterized protein</fullName>
    </submittedName>
</protein>
<dbReference type="AlphaFoldDB" id="A0A210R356"/>
<reference evidence="2 3" key="1">
    <citation type="journal article" date="2017" name="Nat. Ecol. Evol.">
        <title>Scallop genome provides insights into evolution of bilaterian karyotype and development.</title>
        <authorList>
            <person name="Wang S."/>
            <person name="Zhang J."/>
            <person name="Jiao W."/>
            <person name="Li J."/>
            <person name="Xun X."/>
            <person name="Sun Y."/>
            <person name="Guo X."/>
            <person name="Huan P."/>
            <person name="Dong B."/>
            <person name="Zhang L."/>
            <person name="Hu X."/>
            <person name="Sun X."/>
            <person name="Wang J."/>
            <person name="Zhao C."/>
            <person name="Wang Y."/>
            <person name="Wang D."/>
            <person name="Huang X."/>
            <person name="Wang R."/>
            <person name="Lv J."/>
            <person name="Li Y."/>
            <person name="Zhang Z."/>
            <person name="Liu B."/>
            <person name="Lu W."/>
            <person name="Hui Y."/>
            <person name="Liang J."/>
            <person name="Zhou Z."/>
            <person name="Hou R."/>
            <person name="Li X."/>
            <person name="Liu Y."/>
            <person name="Li H."/>
            <person name="Ning X."/>
            <person name="Lin Y."/>
            <person name="Zhao L."/>
            <person name="Xing Q."/>
            <person name="Dou J."/>
            <person name="Li Y."/>
            <person name="Mao J."/>
            <person name="Guo H."/>
            <person name="Dou H."/>
            <person name="Li T."/>
            <person name="Mu C."/>
            <person name="Jiang W."/>
            <person name="Fu Q."/>
            <person name="Fu X."/>
            <person name="Miao Y."/>
            <person name="Liu J."/>
            <person name="Yu Q."/>
            <person name="Li R."/>
            <person name="Liao H."/>
            <person name="Li X."/>
            <person name="Kong Y."/>
            <person name="Jiang Z."/>
            <person name="Chourrout D."/>
            <person name="Li R."/>
            <person name="Bao Z."/>
        </authorList>
    </citation>
    <scope>NUCLEOTIDE SEQUENCE [LARGE SCALE GENOMIC DNA]</scope>
    <source>
        <strain evidence="2 3">PY_sf001</strain>
    </source>
</reference>
<gene>
    <name evidence="2" type="ORF">KP79_PYT21734</name>
</gene>
<dbReference type="EMBL" id="NEDP02000690">
    <property type="protein sequence ID" value="OWF55356.1"/>
    <property type="molecule type" value="Genomic_DNA"/>
</dbReference>
<evidence type="ECO:0000313" key="2">
    <source>
        <dbReference type="EMBL" id="OWF55356.1"/>
    </source>
</evidence>
<proteinExistence type="predicted"/>
<keyword evidence="3" id="KW-1185">Reference proteome</keyword>
<accession>A0A210R356</accession>
<feature type="region of interest" description="Disordered" evidence="1">
    <location>
        <begin position="1"/>
        <end position="20"/>
    </location>
</feature>
<organism evidence="2 3">
    <name type="scientific">Mizuhopecten yessoensis</name>
    <name type="common">Japanese scallop</name>
    <name type="synonym">Patinopecten yessoensis</name>
    <dbReference type="NCBI Taxonomy" id="6573"/>
    <lineage>
        <taxon>Eukaryota</taxon>
        <taxon>Metazoa</taxon>
        <taxon>Spiralia</taxon>
        <taxon>Lophotrochozoa</taxon>
        <taxon>Mollusca</taxon>
        <taxon>Bivalvia</taxon>
        <taxon>Autobranchia</taxon>
        <taxon>Pteriomorphia</taxon>
        <taxon>Pectinida</taxon>
        <taxon>Pectinoidea</taxon>
        <taxon>Pectinidae</taxon>
        <taxon>Mizuhopecten</taxon>
    </lineage>
</organism>
<sequence>MATQDLGMDMITKRPRTPRDPYTTLTDIQVKNLKKDPQAYFMNSQGGNKAYPMTGWYRDRYAKNMSQHLVRGISKSQPYCYVDYQWNRSPPELHNTVRHGAAERWGPDKVGMRTVQHFNNPEDNNRFVSTELYRRQPTNQPGFVSTTYGRPGDGYYLLRNPNTKTWFGSTVPLNRTGILESIHPKTTAEYKSMRKSDHESVAQRKGRYPVYSEYTDRFGLQTKIEPMMSTRQRMKTYIEDTA</sequence>